<evidence type="ECO:0000313" key="8">
    <source>
        <dbReference type="EMBL" id="GAA3693737.1"/>
    </source>
</evidence>
<evidence type="ECO:0000256" key="6">
    <source>
        <dbReference type="SAM" id="MobiDB-lite"/>
    </source>
</evidence>
<evidence type="ECO:0000313" key="9">
    <source>
        <dbReference type="Proteomes" id="UP001500051"/>
    </source>
</evidence>
<gene>
    <name evidence="8" type="ORF">GCM10022204_06820</name>
</gene>
<dbReference type="RefSeq" id="WP_344810862.1">
    <property type="nucleotide sequence ID" value="NZ_BAAAYX010000002.1"/>
</dbReference>
<dbReference type="InterPro" id="IPR016167">
    <property type="entry name" value="FAD-bd_PCMH_sub1"/>
</dbReference>
<dbReference type="InterPro" id="IPR006093">
    <property type="entry name" value="Oxy_OxRdtase_FAD_BS"/>
</dbReference>
<evidence type="ECO:0000259" key="7">
    <source>
        <dbReference type="PROSITE" id="PS51387"/>
    </source>
</evidence>
<dbReference type="EMBL" id="BAAAYX010000002">
    <property type="protein sequence ID" value="GAA3693737.1"/>
    <property type="molecule type" value="Genomic_DNA"/>
</dbReference>
<dbReference type="PANTHER" id="PTHR42973">
    <property type="entry name" value="BINDING OXIDOREDUCTASE, PUTATIVE (AFU_ORTHOLOGUE AFUA_1G17690)-RELATED"/>
    <property type="match status" value="1"/>
</dbReference>
<organism evidence="8 9">
    <name type="scientific">Microlunatus aurantiacus</name>
    <dbReference type="NCBI Taxonomy" id="446786"/>
    <lineage>
        <taxon>Bacteria</taxon>
        <taxon>Bacillati</taxon>
        <taxon>Actinomycetota</taxon>
        <taxon>Actinomycetes</taxon>
        <taxon>Propionibacteriales</taxon>
        <taxon>Propionibacteriaceae</taxon>
        <taxon>Microlunatus</taxon>
    </lineage>
</organism>
<dbReference type="Gene3D" id="3.30.43.10">
    <property type="entry name" value="Uridine Diphospho-n-acetylenolpyruvylglucosamine Reductase, domain 2"/>
    <property type="match status" value="1"/>
</dbReference>
<comment type="caution">
    <text evidence="8">The sequence shown here is derived from an EMBL/GenBank/DDBJ whole genome shotgun (WGS) entry which is preliminary data.</text>
</comment>
<evidence type="ECO:0000256" key="1">
    <source>
        <dbReference type="ARBA" id="ARBA00001974"/>
    </source>
</evidence>
<protein>
    <submittedName>
        <fullName evidence="8">FAD-binding oxidoreductase</fullName>
    </submittedName>
</protein>
<keyword evidence="5" id="KW-0560">Oxidoreductase</keyword>
<dbReference type="PANTHER" id="PTHR42973:SF39">
    <property type="entry name" value="FAD-BINDING PCMH-TYPE DOMAIN-CONTAINING PROTEIN"/>
    <property type="match status" value="1"/>
</dbReference>
<dbReference type="InterPro" id="IPR050416">
    <property type="entry name" value="FAD-linked_Oxidoreductase"/>
</dbReference>
<dbReference type="InterPro" id="IPR016166">
    <property type="entry name" value="FAD-bd_PCMH"/>
</dbReference>
<name>A0ABP7CNV1_9ACTN</name>
<reference evidence="9" key="1">
    <citation type="journal article" date="2019" name="Int. J. Syst. Evol. Microbiol.">
        <title>The Global Catalogue of Microorganisms (GCM) 10K type strain sequencing project: providing services to taxonomists for standard genome sequencing and annotation.</title>
        <authorList>
            <consortium name="The Broad Institute Genomics Platform"/>
            <consortium name="The Broad Institute Genome Sequencing Center for Infectious Disease"/>
            <person name="Wu L."/>
            <person name="Ma J."/>
        </authorList>
    </citation>
    <scope>NUCLEOTIDE SEQUENCE [LARGE SCALE GENOMIC DNA]</scope>
    <source>
        <strain evidence="9">JCM 16548</strain>
    </source>
</reference>
<evidence type="ECO:0000256" key="3">
    <source>
        <dbReference type="ARBA" id="ARBA00022630"/>
    </source>
</evidence>
<dbReference type="PROSITE" id="PS00862">
    <property type="entry name" value="OX2_COVAL_FAD"/>
    <property type="match status" value="1"/>
</dbReference>
<evidence type="ECO:0000256" key="5">
    <source>
        <dbReference type="ARBA" id="ARBA00023002"/>
    </source>
</evidence>
<feature type="region of interest" description="Disordered" evidence="6">
    <location>
        <begin position="1"/>
        <end position="31"/>
    </location>
</feature>
<dbReference type="Proteomes" id="UP001500051">
    <property type="component" value="Unassembled WGS sequence"/>
</dbReference>
<comment type="cofactor">
    <cofactor evidence="1">
        <name>FAD</name>
        <dbReference type="ChEBI" id="CHEBI:57692"/>
    </cofactor>
</comment>
<dbReference type="Gene3D" id="3.30.465.10">
    <property type="match status" value="1"/>
</dbReference>
<evidence type="ECO:0000256" key="4">
    <source>
        <dbReference type="ARBA" id="ARBA00022827"/>
    </source>
</evidence>
<sequence length="494" mass="51298">MTIDLTAPRLTAPGPLTTATPDPTTAPDRTTSDLRARRLTGAGFDVELPGDPGYDTSRLAWNRAVDQRPAAVAHPRSAHDVSRLVRLAAEQGLRVAPQSTGHNAGPLAQRGLDDVVLARLSGLDDVSIDPVRRVARVGGGALWDPAVAAAATHGLAALHGSSPDVGITGYSLGGGLSWYARSLGLAANHVTAAEIVIGDGTIVRTDAGHDPELLWALRGGGGSFGVVTALEFSLFDIATAYAGMMIFDIGRVEEVLRCWAPWAAAAPDEVTTSFRILHLPPLPELPPFLSGRSVVVIDGSVLAADDAADRILGDLRALRPEMDTFLRVPAATLTRLHMDPEGSAAAIGGSALLAGLPDAGIDAFLAATADRSATSLMVAELRQLGGALARPAVGGGAVSQLDGTFLAFGTGMVFGTEMAQRVRADVAGLQAGLGPWTGGGRVLNFTEDAVDPRDAYDAVTWRRLAALRSVVDPDGLFAANHPIPRLYEDGRPSC</sequence>
<dbReference type="Pfam" id="PF01565">
    <property type="entry name" value="FAD_binding_4"/>
    <property type="match status" value="1"/>
</dbReference>
<keyword evidence="3" id="KW-0285">Flavoprotein</keyword>
<feature type="domain" description="FAD-binding PCMH-type" evidence="7">
    <location>
        <begin position="65"/>
        <end position="237"/>
    </location>
</feature>
<dbReference type="InterPro" id="IPR016169">
    <property type="entry name" value="FAD-bd_PCMH_sub2"/>
</dbReference>
<keyword evidence="9" id="KW-1185">Reference proteome</keyword>
<evidence type="ECO:0000256" key="2">
    <source>
        <dbReference type="ARBA" id="ARBA00005466"/>
    </source>
</evidence>
<dbReference type="Gene3D" id="3.40.462.20">
    <property type="match status" value="1"/>
</dbReference>
<dbReference type="InterPro" id="IPR036318">
    <property type="entry name" value="FAD-bd_PCMH-like_sf"/>
</dbReference>
<keyword evidence="4" id="KW-0274">FAD</keyword>
<proteinExistence type="inferred from homology"/>
<feature type="compositionally biased region" description="Low complexity" evidence="6">
    <location>
        <begin position="1"/>
        <end position="29"/>
    </location>
</feature>
<dbReference type="SUPFAM" id="SSF56176">
    <property type="entry name" value="FAD-binding/transporter-associated domain-like"/>
    <property type="match status" value="1"/>
</dbReference>
<dbReference type="InterPro" id="IPR006094">
    <property type="entry name" value="Oxid_FAD_bind_N"/>
</dbReference>
<comment type="similarity">
    <text evidence="2">Belongs to the oxygen-dependent FAD-linked oxidoreductase family.</text>
</comment>
<dbReference type="PROSITE" id="PS51387">
    <property type="entry name" value="FAD_PCMH"/>
    <property type="match status" value="1"/>
</dbReference>
<accession>A0ABP7CNV1</accession>